<keyword evidence="2" id="KW-1185">Reference proteome</keyword>
<organism evidence="1 2">
    <name type="scientific">Sediminibacillus albus</name>
    <dbReference type="NCBI Taxonomy" id="407036"/>
    <lineage>
        <taxon>Bacteria</taxon>
        <taxon>Bacillati</taxon>
        <taxon>Bacillota</taxon>
        <taxon>Bacilli</taxon>
        <taxon>Bacillales</taxon>
        <taxon>Bacillaceae</taxon>
        <taxon>Sediminibacillus</taxon>
    </lineage>
</organism>
<dbReference type="AlphaFoldDB" id="A0A1G9A848"/>
<sequence>MIGERDWNSSAERFHRNDIIETYLGAVRLKTWPFTERYRIKRASVSHGTMPIKVVPRLTPFRPSYSKDEWSFLYAMGLKFKN</sequence>
<evidence type="ECO:0000313" key="1">
    <source>
        <dbReference type="EMBL" id="SDK23552.1"/>
    </source>
</evidence>
<dbReference type="Proteomes" id="UP000198694">
    <property type="component" value="Unassembled WGS sequence"/>
</dbReference>
<reference evidence="1 2" key="1">
    <citation type="submission" date="2016-10" db="EMBL/GenBank/DDBJ databases">
        <authorList>
            <person name="de Groot N.N."/>
        </authorList>
    </citation>
    <scope>NUCLEOTIDE SEQUENCE [LARGE SCALE GENOMIC DNA]</scope>
    <source>
        <strain evidence="1 2">CGMCC 1.6502</strain>
    </source>
</reference>
<evidence type="ECO:0000313" key="2">
    <source>
        <dbReference type="Proteomes" id="UP000198694"/>
    </source>
</evidence>
<accession>A0A1G9A848</accession>
<dbReference type="EMBL" id="FNFL01000003">
    <property type="protein sequence ID" value="SDK23552.1"/>
    <property type="molecule type" value="Genomic_DNA"/>
</dbReference>
<name>A0A1G9A848_9BACI</name>
<protein>
    <submittedName>
        <fullName evidence="1">Uncharacterized protein</fullName>
    </submittedName>
</protein>
<gene>
    <name evidence="1" type="ORF">SAMN05216243_2470</name>
</gene>
<proteinExistence type="predicted"/>